<dbReference type="AlphaFoldDB" id="A0A183LFE4"/>
<keyword evidence="2" id="KW-1185">Reference proteome</keyword>
<organism evidence="1 2">
    <name type="scientific">Schistosoma margrebowiei</name>
    <dbReference type="NCBI Taxonomy" id="48269"/>
    <lineage>
        <taxon>Eukaryota</taxon>
        <taxon>Metazoa</taxon>
        <taxon>Spiralia</taxon>
        <taxon>Lophotrochozoa</taxon>
        <taxon>Platyhelminthes</taxon>
        <taxon>Trematoda</taxon>
        <taxon>Digenea</taxon>
        <taxon>Strigeidida</taxon>
        <taxon>Schistosomatoidea</taxon>
        <taxon>Schistosomatidae</taxon>
        <taxon>Schistosoma</taxon>
    </lineage>
</organism>
<dbReference type="EMBL" id="UZAI01000642">
    <property type="protein sequence ID" value="VDO55202.1"/>
    <property type="molecule type" value="Genomic_DNA"/>
</dbReference>
<evidence type="ECO:0000313" key="1">
    <source>
        <dbReference type="EMBL" id="VDO55202.1"/>
    </source>
</evidence>
<protein>
    <submittedName>
        <fullName evidence="1">Uncharacterized protein</fullName>
    </submittedName>
</protein>
<gene>
    <name evidence="1" type="ORF">SMRZ_LOCUS2519</name>
</gene>
<proteinExistence type="predicted"/>
<accession>A0A183LFE4</accession>
<evidence type="ECO:0000313" key="2">
    <source>
        <dbReference type="Proteomes" id="UP000277204"/>
    </source>
</evidence>
<sequence>MTSFVDQQGGSNADVKAKIPKARAAFLQLKNIWNSKQTQSKSEYLMRTSTKFYYTDLKLAELPQPSSRRYKYL</sequence>
<dbReference type="Proteomes" id="UP000277204">
    <property type="component" value="Unassembled WGS sequence"/>
</dbReference>
<reference evidence="1 2" key="1">
    <citation type="submission" date="2018-11" db="EMBL/GenBank/DDBJ databases">
        <authorList>
            <consortium name="Pathogen Informatics"/>
        </authorList>
    </citation>
    <scope>NUCLEOTIDE SEQUENCE [LARGE SCALE GENOMIC DNA]</scope>
    <source>
        <strain evidence="1 2">Zambia</strain>
    </source>
</reference>
<name>A0A183LFE4_9TREM</name>